<sequence>MTHIFLLPPEILLLIYLTLRNIDDALHLARCCRQINHIFESRRLEILKHIIECADHHVHDSPLYYQVRLHGCTSRELYTIIGKNWRVEEHKAIVDKCYELSMASSPAVSTEIIWETVARWGAMRVLFDLYCDASVQNTYCRSIYPCDFARNDRKFIQDLGESFRHLSGQVCNRFHCLDGKQRQRAYKRFYKAITAHWKKVEQRWLTKCRVYRDAENATDAIEKYVAGFMEFESDSHSLQGRLDILEVTDFVWSFLGRKALHMTGPWMDEFNKSRDDIVWMAMSNIIEHSRPVNIIELVLMSPWG</sequence>
<dbReference type="VEuPathDB" id="FungiDB:BO78DRAFT_384857"/>
<gene>
    <name evidence="1" type="ORF">BO78DRAFT_384857</name>
</gene>
<accession>A0A319EEU2</accession>
<dbReference type="EMBL" id="KZ826332">
    <property type="protein sequence ID" value="PYI08762.1"/>
    <property type="molecule type" value="Genomic_DNA"/>
</dbReference>
<name>A0A319EEU2_ASPSB</name>
<dbReference type="OrthoDB" id="5384804at2759"/>
<reference evidence="1 2" key="1">
    <citation type="submission" date="2018-02" db="EMBL/GenBank/DDBJ databases">
        <title>The genomes of Aspergillus section Nigri reveals drivers in fungal speciation.</title>
        <authorList>
            <consortium name="DOE Joint Genome Institute"/>
            <person name="Vesth T.C."/>
            <person name="Nybo J."/>
            <person name="Theobald S."/>
            <person name="Brandl J."/>
            <person name="Frisvad J.C."/>
            <person name="Nielsen K.F."/>
            <person name="Lyhne E.K."/>
            <person name="Kogle M.E."/>
            <person name="Kuo A."/>
            <person name="Riley R."/>
            <person name="Clum A."/>
            <person name="Nolan M."/>
            <person name="Lipzen A."/>
            <person name="Salamov A."/>
            <person name="Henrissat B."/>
            <person name="Wiebenga A."/>
            <person name="De vries R.P."/>
            <person name="Grigoriev I.V."/>
            <person name="Mortensen U.H."/>
            <person name="Andersen M.R."/>
            <person name="Baker S.E."/>
        </authorList>
    </citation>
    <scope>NUCLEOTIDE SEQUENCE [LARGE SCALE GENOMIC DNA]</scope>
    <source>
        <strain evidence="1 2">CBS 121057</strain>
    </source>
</reference>
<evidence type="ECO:0000313" key="2">
    <source>
        <dbReference type="Proteomes" id="UP000248423"/>
    </source>
</evidence>
<dbReference type="Proteomes" id="UP000248423">
    <property type="component" value="Unassembled WGS sequence"/>
</dbReference>
<dbReference type="AlphaFoldDB" id="A0A319EEU2"/>
<keyword evidence="2" id="KW-1185">Reference proteome</keyword>
<protein>
    <recommendedName>
        <fullName evidence="3">F-box domain-containing protein</fullName>
    </recommendedName>
</protein>
<proteinExistence type="predicted"/>
<evidence type="ECO:0008006" key="3">
    <source>
        <dbReference type="Google" id="ProtNLM"/>
    </source>
</evidence>
<organism evidence="1 2">
    <name type="scientific">Aspergillus sclerotiicarbonarius (strain CBS 121057 / IBT 28362)</name>
    <dbReference type="NCBI Taxonomy" id="1448318"/>
    <lineage>
        <taxon>Eukaryota</taxon>
        <taxon>Fungi</taxon>
        <taxon>Dikarya</taxon>
        <taxon>Ascomycota</taxon>
        <taxon>Pezizomycotina</taxon>
        <taxon>Eurotiomycetes</taxon>
        <taxon>Eurotiomycetidae</taxon>
        <taxon>Eurotiales</taxon>
        <taxon>Aspergillaceae</taxon>
        <taxon>Aspergillus</taxon>
        <taxon>Aspergillus subgen. Circumdati</taxon>
    </lineage>
</organism>
<evidence type="ECO:0000313" key="1">
    <source>
        <dbReference type="EMBL" id="PYI08762.1"/>
    </source>
</evidence>